<proteinExistence type="predicted"/>
<dbReference type="AlphaFoldDB" id="A0A926NUI8"/>
<dbReference type="Gene3D" id="3.40.190.10">
    <property type="entry name" value="Periplasmic binding protein-like II"/>
    <property type="match status" value="2"/>
</dbReference>
<dbReference type="SUPFAM" id="SSF53850">
    <property type="entry name" value="Periplasmic binding protein-like II"/>
    <property type="match status" value="1"/>
</dbReference>
<evidence type="ECO:0000313" key="3">
    <source>
        <dbReference type="Proteomes" id="UP000598467"/>
    </source>
</evidence>
<protein>
    <submittedName>
        <fullName evidence="2">C4-dicarboxylate ABC transporter substrate-binding protein</fullName>
    </submittedName>
</protein>
<dbReference type="InterPro" id="IPR006311">
    <property type="entry name" value="TAT_signal"/>
</dbReference>
<evidence type="ECO:0000256" key="1">
    <source>
        <dbReference type="SAM" id="SignalP"/>
    </source>
</evidence>
<sequence length="352" mass="37186">MTLTRRAFGAVSCAAMIALGSGSALAQANLTAETSSPGNSPHLSIMHLADVLGRDGIANLQVQEGQTLTNSIQNVAEGKTDIAALPIVLHFLLEKGRGPYSKQGENGAKLAANLRALYPYNAGAYGLIAHTSSNIEKWTDLKNKTVFNGPPRGAALVNARQAIQMAAGYKDGEDYKGMQANWGQLANILVDGSADAFVVPLTFPSERVTIALSAGNVNIVSTPKEIFEGEAFQRLLKAPGNVPIVVKWENMGYGDDQGVTLISEDGTFRGMGTAFADVVNKDMSNEMAKAITASYIKSMEELKAKAPYAKNINIGVLDAADSGFCGALSLKYHPGAVEAWEEAGYTVPDCAK</sequence>
<dbReference type="PANTHER" id="PTHR42941">
    <property type="entry name" value="SLL1037 PROTEIN"/>
    <property type="match status" value="1"/>
</dbReference>
<name>A0A926NUI8_9HYPH</name>
<dbReference type="PROSITE" id="PS51318">
    <property type="entry name" value="TAT"/>
    <property type="match status" value="1"/>
</dbReference>
<comment type="caution">
    <text evidence="2">The sequence shown here is derived from an EMBL/GenBank/DDBJ whole genome shotgun (WGS) entry which is preliminary data.</text>
</comment>
<dbReference type="InterPro" id="IPR011852">
    <property type="entry name" value="TRAP_TAXI"/>
</dbReference>
<keyword evidence="1" id="KW-0732">Signal</keyword>
<dbReference type="PANTHER" id="PTHR42941:SF1">
    <property type="entry name" value="SLL1037 PROTEIN"/>
    <property type="match status" value="1"/>
</dbReference>
<dbReference type="EMBL" id="JABFCZ010000004">
    <property type="protein sequence ID" value="MBD1545489.1"/>
    <property type="molecule type" value="Genomic_DNA"/>
</dbReference>
<evidence type="ECO:0000313" key="2">
    <source>
        <dbReference type="EMBL" id="MBD1545489.1"/>
    </source>
</evidence>
<reference evidence="2" key="1">
    <citation type="submission" date="2020-05" db="EMBL/GenBank/DDBJ databases">
        <title>Identification of trans-AT polyketide cluster in two marine bacteria, producers of a novel glutaramide-containing polyketide sesbanimide D and analogs.</title>
        <authorList>
            <person name="Kacar D."/>
            <person name="Rodriguez P."/>
            <person name="Canedo L."/>
            <person name="Gonzalez E."/>
            <person name="Galan B."/>
            <person name="De La Calle F."/>
            <person name="Garcia J.L."/>
        </authorList>
    </citation>
    <scope>NUCLEOTIDE SEQUENCE</scope>
    <source>
        <strain evidence="2">PHM038</strain>
    </source>
</reference>
<accession>A0A926NUI8</accession>
<gene>
    <name evidence="2" type="ORF">HK439_04400</name>
</gene>
<feature type="signal peptide" evidence="1">
    <location>
        <begin position="1"/>
        <end position="26"/>
    </location>
</feature>
<dbReference type="Pfam" id="PF16868">
    <property type="entry name" value="NMT1_3"/>
    <property type="match status" value="1"/>
</dbReference>
<feature type="chain" id="PRO_5037623947" evidence="1">
    <location>
        <begin position="27"/>
        <end position="352"/>
    </location>
</feature>
<organism evidence="2 3">
    <name type="scientific">Roseibium aggregatum</name>
    <dbReference type="NCBI Taxonomy" id="187304"/>
    <lineage>
        <taxon>Bacteria</taxon>
        <taxon>Pseudomonadati</taxon>
        <taxon>Pseudomonadota</taxon>
        <taxon>Alphaproteobacteria</taxon>
        <taxon>Hyphomicrobiales</taxon>
        <taxon>Stappiaceae</taxon>
        <taxon>Roseibium</taxon>
    </lineage>
</organism>
<dbReference type="Proteomes" id="UP000598467">
    <property type="component" value="Unassembled WGS sequence"/>
</dbReference>
<dbReference type="RefSeq" id="WP_190290157.1">
    <property type="nucleotide sequence ID" value="NZ_JABFCZ010000004.1"/>
</dbReference>